<comment type="caution">
    <text evidence="1">The sequence shown here is derived from an EMBL/GenBank/DDBJ whole genome shotgun (WGS) entry which is preliminary data.</text>
</comment>
<evidence type="ECO:0000313" key="4">
    <source>
        <dbReference type="Proteomes" id="UP000230971"/>
    </source>
</evidence>
<reference evidence="2 4" key="2">
    <citation type="journal article" date="2017" name="Infect. Genet. Evol.">
        <title>The new phylogeny of the genus Mycobacterium: The old and the news.</title>
        <authorList>
            <person name="Tortoli E."/>
            <person name="Fedrizzi T."/>
            <person name="Meehan C.J."/>
            <person name="Trovato A."/>
            <person name="Grottola A."/>
            <person name="Giacobazzi E."/>
            <person name="Serpini G.F."/>
            <person name="Tagliazucchi S."/>
            <person name="Fabio A."/>
            <person name="Bettua C."/>
            <person name="Bertorelli R."/>
            <person name="Frascaro F."/>
            <person name="De Sanctis V."/>
            <person name="Pecorari M."/>
            <person name="Jousson O."/>
            <person name="Segata N."/>
            <person name="Cirillo D.M."/>
        </authorList>
    </citation>
    <scope>NUCLEOTIDE SEQUENCE [LARGE SCALE GENOMIC DNA]</scope>
    <source>
        <strain evidence="2 4">NCTC 12882</strain>
    </source>
</reference>
<keyword evidence="3" id="KW-1185">Reference proteome</keyword>
<dbReference type="RefSeq" id="WP_062541129.1">
    <property type="nucleotide sequence ID" value="NZ_BBUN01000327.1"/>
</dbReference>
<evidence type="ECO:0000313" key="2">
    <source>
        <dbReference type="EMBL" id="PIB79195.1"/>
    </source>
</evidence>
<dbReference type="Proteomes" id="UP000193907">
    <property type="component" value="Unassembled WGS sequence"/>
</dbReference>
<dbReference type="EMBL" id="LQOM01000030">
    <property type="protein sequence ID" value="ORV11261.1"/>
    <property type="molecule type" value="Genomic_DNA"/>
</dbReference>
<name>A0A1X1RQA5_MYCCE</name>
<evidence type="ECO:0000313" key="3">
    <source>
        <dbReference type="Proteomes" id="UP000193907"/>
    </source>
</evidence>
<evidence type="ECO:0000313" key="1">
    <source>
        <dbReference type="EMBL" id="ORV11261.1"/>
    </source>
</evidence>
<dbReference type="Proteomes" id="UP000230971">
    <property type="component" value="Unassembled WGS sequence"/>
</dbReference>
<accession>A0A1X1RQA5</accession>
<proteinExistence type="predicted"/>
<dbReference type="EMBL" id="PDKV01000009">
    <property type="protein sequence ID" value="PIB79195.1"/>
    <property type="molecule type" value="Genomic_DNA"/>
</dbReference>
<gene>
    <name evidence="1" type="ORF">AWB95_12975</name>
    <name evidence="2" type="ORF">CQY23_09475</name>
</gene>
<dbReference type="AlphaFoldDB" id="A0A1X1RQA5"/>
<sequence>MRDECFRSAREPELESIVQAADFLGDPVAPTKSELQLTRRFRDQLASPQERDPTKHLGEAETLAVMVQRHQFDIFVTDYRSARRLAARHNVEVVTTLTLLQMVVRVGLAAPEDVLQYLRLLRPRGAPIVRDVTDLRAWAGC</sequence>
<organism evidence="1 3">
    <name type="scientific">Mycobacterium celatum</name>
    <dbReference type="NCBI Taxonomy" id="28045"/>
    <lineage>
        <taxon>Bacteria</taxon>
        <taxon>Bacillati</taxon>
        <taxon>Actinomycetota</taxon>
        <taxon>Actinomycetes</taxon>
        <taxon>Mycobacteriales</taxon>
        <taxon>Mycobacteriaceae</taxon>
        <taxon>Mycobacterium</taxon>
    </lineage>
</organism>
<protein>
    <submittedName>
        <fullName evidence="1">Uncharacterized protein</fullName>
    </submittedName>
</protein>
<reference evidence="1 3" key="1">
    <citation type="submission" date="2016-01" db="EMBL/GenBank/DDBJ databases">
        <title>The new phylogeny of the genus Mycobacterium.</title>
        <authorList>
            <person name="Tarcisio F."/>
            <person name="Conor M."/>
            <person name="Antonella G."/>
            <person name="Elisabetta G."/>
            <person name="Giulia F.S."/>
            <person name="Sara T."/>
            <person name="Anna F."/>
            <person name="Clotilde B."/>
            <person name="Roberto B."/>
            <person name="Veronica D.S."/>
            <person name="Fabio R."/>
            <person name="Monica P."/>
            <person name="Olivier J."/>
            <person name="Enrico T."/>
            <person name="Nicola S."/>
        </authorList>
    </citation>
    <scope>NUCLEOTIDE SEQUENCE [LARGE SCALE GENOMIC DNA]</scope>
    <source>
        <strain evidence="1 3">DSM 44243</strain>
    </source>
</reference>